<name>A0A926F1M1_9FIRM</name>
<gene>
    <name evidence="1" type="ORF">H8689_03690</name>
</gene>
<dbReference type="Proteomes" id="UP000601522">
    <property type="component" value="Unassembled WGS sequence"/>
</dbReference>
<dbReference type="RefSeq" id="WP_249323064.1">
    <property type="nucleotide sequence ID" value="NZ_JACRTK010000001.1"/>
</dbReference>
<protein>
    <submittedName>
        <fullName evidence="1">Uncharacterized protein</fullName>
    </submittedName>
</protein>
<evidence type="ECO:0000313" key="2">
    <source>
        <dbReference type="Proteomes" id="UP000601522"/>
    </source>
</evidence>
<dbReference type="AlphaFoldDB" id="A0A926F1M1"/>
<evidence type="ECO:0000313" key="1">
    <source>
        <dbReference type="EMBL" id="MBC8590244.1"/>
    </source>
</evidence>
<sequence length="63" mass="7487">MYCNLCGNREDNTRMFKINICRECFAEITSLSPIDDDYEKYMNLIRLILSYYISPRAQLNPVN</sequence>
<comment type="caution">
    <text evidence="1">The sequence shown here is derived from an EMBL/GenBank/DDBJ whole genome shotgun (WGS) entry which is preliminary data.</text>
</comment>
<proteinExistence type="predicted"/>
<reference evidence="1 2" key="1">
    <citation type="submission" date="2020-08" db="EMBL/GenBank/DDBJ databases">
        <title>Genome public.</title>
        <authorList>
            <person name="Liu C."/>
            <person name="Sun Q."/>
        </authorList>
    </citation>
    <scope>NUCLEOTIDE SEQUENCE [LARGE SCALE GENOMIC DNA]</scope>
    <source>
        <strain evidence="1 2">NSJ-26</strain>
    </source>
</reference>
<organism evidence="1 2">
    <name type="scientific">Wansuia hejianensis</name>
    <dbReference type="NCBI Taxonomy" id="2763667"/>
    <lineage>
        <taxon>Bacteria</taxon>
        <taxon>Bacillati</taxon>
        <taxon>Bacillota</taxon>
        <taxon>Clostridia</taxon>
        <taxon>Lachnospirales</taxon>
        <taxon>Lachnospiraceae</taxon>
        <taxon>Wansuia</taxon>
    </lineage>
</organism>
<keyword evidence="2" id="KW-1185">Reference proteome</keyword>
<dbReference type="EMBL" id="JACRTK010000001">
    <property type="protein sequence ID" value="MBC8590244.1"/>
    <property type="molecule type" value="Genomic_DNA"/>
</dbReference>
<dbReference type="InterPro" id="IPR019700">
    <property type="entry name" value="Sigma-G_inhibitor_Gin"/>
</dbReference>
<dbReference type="Pfam" id="PF10764">
    <property type="entry name" value="Gin"/>
    <property type="match status" value="1"/>
</dbReference>
<accession>A0A926F1M1</accession>